<dbReference type="InterPro" id="IPR002104">
    <property type="entry name" value="Integrase_catalytic"/>
</dbReference>
<name>A0ABP7CNC6_9SPHN</name>
<dbReference type="InterPro" id="IPR011010">
    <property type="entry name" value="DNA_brk_join_enz"/>
</dbReference>
<proteinExistence type="predicted"/>
<dbReference type="EMBL" id="BAABBF010000001">
    <property type="protein sequence ID" value="GAA3693656.1"/>
    <property type="molecule type" value="Genomic_DNA"/>
</dbReference>
<dbReference type="PROSITE" id="PS51898">
    <property type="entry name" value="TYR_RECOMBINASE"/>
    <property type="match status" value="1"/>
</dbReference>
<feature type="domain" description="Tyr recombinase" evidence="3">
    <location>
        <begin position="1"/>
        <end position="39"/>
    </location>
</feature>
<comment type="caution">
    <text evidence="4">The sequence shown here is derived from an EMBL/GenBank/DDBJ whole genome shotgun (WGS) entry which is preliminary data.</text>
</comment>
<reference evidence="5" key="1">
    <citation type="journal article" date="2019" name="Int. J. Syst. Evol. Microbiol.">
        <title>The Global Catalogue of Microorganisms (GCM) 10K type strain sequencing project: providing services to taxonomists for standard genome sequencing and annotation.</title>
        <authorList>
            <consortium name="The Broad Institute Genomics Platform"/>
            <consortium name="The Broad Institute Genome Sequencing Center for Infectious Disease"/>
            <person name="Wu L."/>
            <person name="Ma J."/>
        </authorList>
    </citation>
    <scope>NUCLEOTIDE SEQUENCE [LARGE SCALE GENOMIC DNA]</scope>
    <source>
        <strain evidence="5">JCM 17498</strain>
    </source>
</reference>
<sequence>MLEGGADIRYIQAMLGHAELSTTQIYTQVSIRTLKQIHTATHPGRPIARTSRPAQDAGDDHHLLLAALDAEADEDDG</sequence>
<evidence type="ECO:0000313" key="5">
    <source>
        <dbReference type="Proteomes" id="UP001500523"/>
    </source>
</evidence>
<feature type="region of interest" description="Disordered" evidence="2">
    <location>
        <begin position="40"/>
        <end position="59"/>
    </location>
</feature>
<dbReference type="SUPFAM" id="SSF56349">
    <property type="entry name" value="DNA breaking-rejoining enzymes"/>
    <property type="match status" value="1"/>
</dbReference>
<evidence type="ECO:0000313" key="4">
    <source>
        <dbReference type="EMBL" id="GAA3693656.1"/>
    </source>
</evidence>
<organism evidence="4 5">
    <name type="scientific">Sphingomonas cynarae</name>
    <dbReference type="NCBI Taxonomy" id="930197"/>
    <lineage>
        <taxon>Bacteria</taxon>
        <taxon>Pseudomonadati</taxon>
        <taxon>Pseudomonadota</taxon>
        <taxon>Alphaproteobacteria</taxon>
        <taxon>Sphingomonadales</taxon>
        <taxon>Sphingomonadaceae</taxon>
        <taxon>Sphingomonas</taxon>
    </lineage>
</organism>
<keyword evidence="5" id="KW-1185">Reference proteome</keyword>
<dbReference type="InterPro" id="IPR013762">
    <property type="entry name" value="Integrase-like_cat_sf"/>
</dbReference>
<dbReference type="Pfam" id="PF00589">
    <property type="entry name" value="Phage_integrase"/>
    <property type="match status" value="1"/>
</dbReference>
<keyword evidence="1" id="KW-0233">DNA recombination</keyword>
<accession>A0ABP7CNC6</accession>
<evidence type="ECO:0000256" key="1">
    <source>
        <dbReference type="ARBA" id="ARBA00023172"/>
    </source>
</evidence>
<dbReference type="Proteomes" id="UP001500523">
    <property type="component" value="Unassembled WGS sequence"/>
</dbReference>
<evidence type="ECO:0000256" key="2">
    <source>
        <dbReference type="SAM" id="MobiDB-lite"/>
    </source>
</evidence>
<dbReference type="Gene3D" id="1.10.443.10">
    <property type="entry name" value="Intergrase catalytic core"/>
    <property type="match status" value="1"/>
</dbReference>
<protein>
    <recommendedName>
        <fullName evidence="3">Tyr recombinase domain-containing protein</fullName>
    </recommendedName>
</protein>
<gene>
    <name evidence="4" type="ORF">GCM10022268_00710</name>
</gene>
<dbReference type="RefSeq" id="WP_344691171.1">
    <property type="nucleotide sequence ID" value="NZ_BAABBF010000001.1"/>
</dbReference>
<evidence type="ECO:0000259" key="3">
    <source>
        <dbReference type="PROSITE" id="PS51898"/>
    </source>
</evidence>